<name>A0A173WRL9_9FIRM</name>
<evidence type="ECO:0000256" key="2">
    <source>
        <dbReference type="ARBA" id="ARBA00022448"/>
    </source>
</evidence>
<dbReference type="PANTHER" id="PTHR43744:SF2">
    <property type="entry name" value="ARABINOOLIGOSACCHARIDES TRANSPORT SYSTEM PERMEASE PROTEIN ARAQ"/>
    <property type="match status" value="1"/>
</dbReference>
<evidence type="ECO:0000256" key="3">
    <source>
        <dbReference type="ARBA" id="ARBA00022475"/>
    </source>
</evidence>
<keyword evidence="3" id="KW-1003">Cell membrane</keyword>
<dbReference type="Pfam" id="PF00528">
    <property type="entry name" value="BPD_transp_1"/>
    <property type="match status" value="1"/>
</dbReference>
<evidence type="ECO:0000313" key="9">
    <source>
        <dbReference type="EMBL" id="RGS42308.1"/>
    </source>
</evidence>
<sequence length="290" mass="32426">MAKNKKADNQVSAVRRAKHGWVLTVFFSILAVLWLYPIFLVAMNSLKKKGFITRYPFALPDHRSFFGIENFIKGVQKTNFFAAMGNSVIITVGSVAVIILCTSMCAWYITRVHNKVNSTIYMLCLFSMIVPFQMVMFSLSKLANMMHLSNPIGIILVYLGFGAGLAVFMFCGFVKSIPLEIEEAAMIDGCTPLQTFFQVVFPIMKPTTITVAILQAMWIWNDYLLPYLVLDLKKYKTIPIVIQYLKGGYGAVDWGTMMAMLVLAIVPIIIFYAACQKYIIEGVVAGAVKG</sequence>
<dbReference type="GO" id="GO:0055085">
    <property type="term" value="P:transmembrane transport"/>
    <property type="evidence" value="ECO:0007669"/>
    <property type="project" value="InterPro"/>
</dbReference>
<comment type="subcellular location">
    <subcellularLocation>
        <location evidence="1 7">Cell membrane</location>
        <topology evidence="1 7">Multi-pass membrane protein</topology>
    </subcellularLocation>
</comment>
<proteinExistence type="inferred from homology"/>
<feature type="transmembrane region" description="Helical" evidence="7">
    <location>
        <begin position="21"/>
        <end position="43"/>
    </location>
</feature>
<keyword evidence="6 7" id="KW-0472">Membrane</keyword>
<dbReference type="GeneID" id="93723145"/>
<feature type="domain" description="ABC transmembrane type-1" evidence="8">
    <location>
        <begin position="84"/>
        <end position="275"/>
    </location>
</feature>
<organism evidence="9 10">
    <name type="scientific">Roseburia hominis</name>
    <dbReference type="NCBI Taxonomy" id="301301"/>
    <lineage>
        <taxon>Bacteria</taxon>
        <taxon>Bacillati</taxon>
        <taxon>Bacillota</taxon>
        <taxon>Clostridia</taxon>
        <taxon>Lachnospirales</taxon>
        <taxon>Lachnospiraceae</taxon>
        <taxon>Roseburia</taxon>
    </lineage>
</organism>
<evidence type="ECO:0000259" key="8">
    <source>
        <dbReference type="PROSITE" id="PS50928"/>
    </source>
</evidence>
<dbReference type="InterPro" id="IPR000515">
    <property type="entry name" value="MetI-like"/>
</dbReference>
<dbReference type="InterPro" id="IPR035906">
    <property type="entry name" value="MetI-like_sf"/>
</dbReference>
<dbReference type="Proteomes" id="UP000266172">
    <property type="component" value="Unassembled WGS sequence"/>
</dbReference>
<dbReference type="GO" id="GO:0005886">
    <property type="term" value="C:plasma membrane"/>
    <property type="evidence" value="ECO:0007669"/>
    <property type="project" value="UniProtKB-SubCell"/>
</dbReference>
<dbReference type="AlphaFoldDB" id="A0A173WRL9"/>
<accession>A0A173WRL9</accession>
<dbReference type="Gene3D" id="1.10.3720.10">
    <property type="entry name" value="MetI-like"/>
    <property type="match status" value="1"/>
</dbReference>
<evidence type="ECO:0000256" key="4">
    <source>
        <dbReference type="ARBA" id="ARBA00022692"/>
    </source>
</evidence>
<comment type="similarity">
    <text evidence="7">Belongs to the binding-protein-dependent transport system permease family.</text>
</comment>
<keyword evidence="4 7" id="KW-0812">Transmembrane</keyword>
<dbReference type="CDD" id="cd06261">
    <property type="entry name" value="TM_PBP2"/>
    <property type="match status" value="1"/>
</dbReference>
<reference evidence="9 10" key="1">
    <citation type="submission" date="2018-08" db="EMBL/GenBank/DDBJ databases">
        <title>A genome reference for cultivated species of the human gut microbiota.</title>
        <authorList>
            <person name="Zou Y."/>
            <person name="Xue W."/>
            <person name="Luo G."/>
        </authorList>
    </citation>
    <scope>NUCLEOTIDE SEQUENCE [LARGE SCALE GENOMIC DNA]</scope>
    <source>
        <strain evidence="9 10">AF22-12AC</strain>
    </source>
</reference>
<evidence type="ECO:0000256" key="1">
    <source>
        <dbReference type="ARBA" id="ARBA00004651"/>
    </source>
</evidence>
<feature type="transmembrane region" description="Helical" evidence="7">
    <location>
        <begin position="88"/>
        <end position="108"/>
    </location>
</feature>
<dbReference type="PROSITE" id="PS50928">
    <property type="entry name" value="ABC_TM1"/>
    <property type="match status" value="1"/>
</dbReference>
<feature type="transmembrane region" description="Helical" evidence="7">
    <location>
        <begin position="152"/>
        <end position="174"/>
    </location>
</feature>
<gene>
    <name evidence="9" type="ORF">DWX93_02985</name>
</gene>
<feature type="transmembrane region" description="Helical" evidence="7">
    <location>
        <begin position="120"/>
        <end position="140"/>
    </location>
</feature>
<evidence type="ECO:0000256" key="7">
    <source>
        <dbReference type="RuleBase" id="RU363032"/>
    </source>
</evidence>
<protein>
    <submittedName>
        <fullName evidence="9">Carbohydrate ABC transporter permease</fullName>
    </submittedName>
</protein>
<evidence type="ECO:0000256" key="6">
    <source>
        <dbReference type="ARBA" id="ARBA00023136"/>
    </source>
</evidence>
<keyword evidence="2 7" id="KW-0813">Transport</keyword>
<evidence type="ECO:0000313" key="10">
    <source>
        <dbReference type="Proteomes" id="UP000266172"/>
    </source>
</evidence>
<feature type="transmembrane region" description="Helical" evidence="7">
    <location>
        <begin position="195"/>
        <end position="220"/>
    </location>
</feature>
<dbReference type="EMBL" id="QRVL01000001">
    <property type="protein sequence ID" value="RGS42308.1"/>
    <property type="molecule type" value="Genomic_DNA"/>
</dbReference>
<comment type="caution">
    <text evidence="9">The sequence shown here is derived from an EMBL/GenBank/DDBJ whole genome shotgun (WGS) entry which is preliminary data.</text>
</comment>
<dbReference type="OMA" id="IWNDYQF"/>
<keyword evidence="5 7" id="KW-1133">Transmembrane helix</keyword>
<dbReference type="RefSeq" id="WP_014079482.1">
    <property type="nucleotide sequence ID" value="NZ_CATVZQ010000001.1"/>
</dbReference>
<feature type="transmembrane region" description="Helical" evidence="7">
    <location>
        <begin position="254"/>
        <end position="274"/>
    </location>
</feature>
<evidence type="ECO:0000256" key="5">
    <source>
        <dbReference type="ARBA" id="ARBA00022989"/>
    </source>
</evidence>
<dbReference type="SUPFAM" id="SSF161098">
    <property type="entry name" value="MetI-like"/>
    <property type="match status" value="1"/>
</dbReference>
<dbReference type="PANTHER" id="PTHR43744">
    <property type="entry name" value="ABC TRANSPORTER PERMEASE PROTEIN MG189-RELATED-RELATED"/>
    <property type="match status" value="1"/>
</dbReference>